<dbReference type="Pfam" id="PF14420">
    <property type="entry name" value="Clr5"/>
    <property type="match status" value="1"/>
</dbReference>
<dbReference type="Proteomes" id="UP000799772">
    <property type="component" value="Unassembled WGS sequence"/>
</dbReference>
<feature type="compositionally biased region" description="Polar residues" evidence="1">
    <location>
        <begin position="126"/>
        <end position="137"/>
    </location>
</feature>
<sequence>MQNVVQIEDHSPRPAKRAKTTKQASWEDYKDDIYELYAVQNRSIEDLMSTMAEKGLHASRRTYMKRITEWGFNKKIRRAEKEQMLRIERHRSAIGKRTVFRIRGQEVTAAKLRRAAPTVDDPAPSPTENADTPSCISYETPESGDPSDPDKDVDASEPDDTPVYTPAWATDPAEHFWRTRNAARNNELSLRRHSKPPSTGVPLQYERDMVTWYNFRDDDEHRVTESDMESLEIDETETGPVYDTSMPKPFNLRKFLTSSMPGLNYDFHQIASGEQLDAAASPAYLTGSSADSVSRIVSDEDIGDADLGSNDTVSSISDIRSQFDGNLGLHLTLFRAEPAQGEDRDRTRYRHFSNILGILKSRYDREAATLALMGMVFGDGDVETEDQAKDKLEVLLEQRNHLYGFEHKYTLDACLAGVIFLLDATRLDAEQNTWSQQTVFARLERARSLIHRVFAAHLREETVRELLGDESGHDVLPPEDVADEEASDQAERLMADVVEQAVRSQTVLHALELLPRYHRQWAGYHCYKREELMRERPSLFTM</sequence>
<feature type="domain" description="Clr5" evidence="2">
    <location>
        <begin position="24"/>
        <end position="74"/>
    </location>
</feature>
<keyword evidence="4" id="KW-1185">Reference proteome</keyword>
<dbReference type="PANTHER" id="PTHR38788:SF3">
    <property type="entry name" value="CLR5 DOMAIN-CONTAINING PROTEIN"/>
    <property type="match status" value="1"/>
</dbReference>
<organism evidence="3 4">
    <name type="scientific">Rhizodiscina lignyota</name>
    <dbReference type="NCBI Taxonomy" id="1504668"/>
    <lineage>
        <taxon>Eukaryota</taxon>
        <taxon>Fungi</taxon>
        <taxon>Dikarya</taxon>
        <taxon>Ascomycota</taxon>
        <taxon>Pezizomycotina</taxon>
        <taxon>Dothideomycetes</taxon>
        <taxon>Pleosporomycetidae</taxon>
        <taxon>Aulographales</taxon>
        <taxon>Rhizodiscinaceae</taxon>
        <taxon>Rhizodiscina</taxon>
    </lineage>
</organism>
<name>A0A9P4IJ32_9PEZI</name>
<dbReference type="PANTHER" id="PTHR38788">
    <property type="entry name" value="CLR5 DOMAIN-CONTAINING PROTEIN"/>
    <property type="match status" value="1"/>
</dbReference>
<dbReference type="InterPro" id="IPR025676">
    <property type="entry name" value="Clr5_dom"/>
</dbReference>
<reference evidence="3" key="1">
    <citation type="journal article" date="2020" name="Stud. Mycol.">
        <title>101 Dothideomycetes genomes: a test case for predicting lifestyles and emergence of pathogens.</title>
        <authorList>
            <person name="Haridas S."/>
            <person name="Albert R."/>
            <person name="Binder M."/>
            <person name="Bloem J."/>
            <person name="Labutti K."/>
            <person name="Salamov A."/>
            <person name="Andreopoulos B."/>
            <person name="Baker S."/>
            <person name="Barry K."/>
            <person name="Bills G."/>
            <person name="Bluhm B."/>
            <person name="Cannon C."/>
            <person name="Castanera R."/>
            <person name="Culley D."/>
            <person name="Daum C."/>
            <person name="Ezra D."/>
            <person name="Gonzalez J."/>
            <person name="Henrissat B."/>
            <person name="Kuo A."/>
            <person name="Liang C."/>
            <person name="Lipzen A."/>
            <person name="Lutzoni F."/>
            <person name="Magnuson J."/>
            <person name="Mondo S."/>
            <person name="Nolan M."/>
            <person name="Ohm R."/>
            <person name="Pangilinan J."/>
            <person name="Park H.-J."/>
            <person name="Ramirez L."/>
            <person name="Alfaro M."/>
            <person name="Sun H."/>
            <person name="Tritt A."/>
            <person name="Yoshinaga Y."/>
            <person name="Zwiers L.-H."/>
            <person name="Turgeon B."/>
            <person name="Goodwin S."/>
            <person name="Spatafora J."/>
            <person name="Crous P."/>
            <person name="Grigoriev I."/>
        </authorList>
    </citation>
    <scope>NUCLEOTIDE SEQUENCE</scope>
    <source>
        <strain evidence="3">CBS 133067</strain>
    </source>
</reference>
<feature type="region of interest" description="Disordered" evidence="1">
    <location>
        <begin position="1"/>
        <end position="22"/>
    </location>
</feature>
<evidence type="ECO:0000313" key="4">
    <source>
        <dbReference type="Proteomes" id="UP000799772"/>
    </source>
</evidence>
<protein>
    <recommendedName>
        <fullName evidence="2">Clr5 domain-containing protein</fullName>
    </recommendedName>
</protein>
<comment type="caution">
    <text evidence="3">The sequence shown here is derived from an EMBL/GenBank/DDBJ whole genome shotgun (WGS) entry which is preliminary data.</text>
</comment>
<evidence type="ECO:0000313" key="3">
    <source>
        <dbReference type="EMBL" id="KAF2102500.1"/>
    </source>
</evidence>
<dbReference type="OrthoDB" id="5986190at2759"/>
<evidence type="ECO:0000259" key="2">
    <source>
        <dbReference type="Pfam" id="PF14420"/>
    </source>
</evidence>
<proteinExistence type="predicted"/>
<evidence type="ECO:0000256" key="1">
    <source>
        <dbReference type="SAM" id="MobiDB-lite"/>
    </source>
</evidence>
<gene>
    <name evidence="3" type="ORF">NA57DRAFT_71491</name>
</gene>
<feature type="region of interest" description="Disordered" evidence="1">
    <location>
        <begin position="111"/>
        <end position="170"/>
    </location>
</feature>
<dbReference type="EMBL" id="ML978122">
    <property type="protein sequence ID" value="KAF2102500.1"/>
    <property type="molecule type" value="Genomic_DNA"/>
</dbReference>
<dbReference type="AlphaFoldDB" id="A0A9P4IJ32"/>
<accession>A0A9P4IJ32</accession>